<name>A0AAD5IS18_ACENE</name>
<feature type="domain" description="Receptor-like PK ALE2 N-terminal" evidence="1">
    <location>
        <begin position="141"/>
        <end position="211"/>
    </location>
</feature>
<dbReference type="Proteomes" id="UP001064489">
    <property type="component" value="Chromosome 5"/>
</dbReference>
<keyword evidence="3" id="KW-1185">Reference proteome</keyword>
<dbReference type="InterPro" id="IPR045211">
    <property type="entry name" value="TFP11/STIP/Ntr1"/>
</dbReference>
<evidence type="ECO:0000313" key="3">
    <source>
        <dbReference type="Proteomes" id="UP001064489"/>
    </source>
</evidence>
<protein>
    <recommendedName>
        <fullName evidence="1">Receptor-like PK ALE2 N-terminal domain-containing protein</fullName>
    </recommendedName>
</protein>
<evidence type="ECO:0000313" key="2">
    <source>
        <dbReference type="EMBL" id="KAI9176345.1"/>
    </source>
</evidence>
<dbReference type="PANTHER" id="PTHR23329">
    <property type="entry name" value="TUFTELIN-INTERACTING PROTEIN 11-RELATED"/>
    <property type="match status" value="1"/>
</dbReference>
<sequence length="213" mass="23797">MKWASDILIHLMVDLMERFFFAKWLQVLYHWLSTTPNFEQIHKWYMGWKGLLPQELLAIENIRAQLNRGLEMMSQAADGMKVVQPGLRENLSYLRVMEQRQFEAQQQAAAQAQKAAVAGGLGSAHQMDGMDAPYCDQICVEPLNGAPFGSPCGCAFPMKVGLLLDVAPYAVFLAMHELEIEVAAGTYLQQSQVKIMVASADSQNQGKTVVEFL</sequence>
<evidence type="ECO:0000259" key="1">
    <source>
        <dbReference type="Pfam" id="PF23180"/>
    </source>
</evidence>
<comment type="caution">
    <text evidence="2">The sequence shown here is derived from an EMBL/GenBank/DDBJ whole genome shotgun (WGS) entry which is preliminary data.</text>
</comment>
<reference evidence="2" key="1">
    <citation type="journal article" date="2022" name="Plant J.">
        <title>Strategies of tolerance reflected in two North American maple genomes.</title>
        <authorList>
            <person name="McEvoy S.L."/>
            <person name="Sezen U.U."/>
            <person name="Trouern-Trend A."/>
            <person name="McMahon S.M."/>
            <person name="Schaberg P.G."/>
            <person name="Yang J."/>
            <person name="Wegrzyn J.L."/>
            <person name="Swenson N.G."/>
        </authorList>
    </citation>
    <scope>NUCLEOTIDE SEQUENCE</scope>
    <source>
        <strain evidence="2">91603</strain>
    </source>
</reference>
<dbReference type="PANTHER" id="PTHR23329:SF1">
    <property type="entry name" value="TUFTELIN-INTERACTING PROTEIN 11"/>
    <property type="match status" value="1"/>
</dbReference>
<dbReference type="AlphaFoldDB" id="A0AAD5IS18"/>
<accession>A0AAD5IS18</accession>
<dbReference type="GO" id="GO:0000390">
    <property type="term" value="P:spliceosomal complex disassembly"/>
    <property type="evidence" value="ECO:0007669"/>
    <property type="project" value="InterPro"/>
</dbReference>
<gene>
    <name evidence="2" type="ORF">LWI28_001688</name>
</gene>
<organism evidence="2 3">
    <name type="scientific">Acer negundo</name>
    <name type="common">Box elder</name>
    <dbReference type="NCBI Taxonomy" id="4023"/>
    <lineage>
        <taxon>Eukaryota</taxon>
        <taxon>Viridiplantae</taxon>
        <taxon>Streptophyta</taxon>
        <taxon>Embryophyta</taxon>
        <taxon>Tracheophyta</taxon>
        <taxon>Spermatophyta</taxon>
        <taxon>Magnoliopsida</taxon>
        <taxon>eudicotyledons</taxon>
        <taxon>Gunneridae</taxon>
        <taxon>Pentapetalae</taxon>
        <taxon>rosids</taxon>
        <taxon>malvids</taxon>
        <taxon>Sapindales</taxon>
        <taxon>Sapindaceae</taxon>
        <taxon>Hippocastanoideae</taxon>
        <taxon>Acereae</taxon>
        <taxon>Acer</taxon>
    </lineage>
</organism>
<dbReference type="InterPro" id="IPR057597">
    <property type="entry name" value="ALE2_N"/>
</dbReference>
<reference evidence="2" key="2">
    <citation type="submission" date="2023-02" db="EMBL/GenBank/DDBJ databases">
        <authorList>
            <person name="Swenson N.G."/>
            <person name="Wegrzyn J.L."/>
            <person name="Mcevoy S.L."/>
        </authorList>
    </citation>
    <scope>NUCLEOTIDE SEQUENCE</scope>
    <source>
        <strain evidence="2">91603</strain>
        <tissue evidence="2">Leaf</tissue>
    </source>
</reference>
<dbReference type="Pfam" id="PF23180">
    <property type="entry name" value="ALE2_N"/>
    <property type="match status" value="1"/>
</dbReference>
<proteinExistence type="predicted"/>
<dbReference type="EMBL" id="JAJSOW010000102">
    <property type="protein sequence ID" value="KAI9176345.1"/>
    <property type="molecule type" value="Genomic_DNA"/>
</dbReference>
<dbReference type="GO" id="GO:0071008">
    <property type="term" value="C:U2-type post-mRNA release spliceosomal complex"/>
    <property type="evidence" value="ECO:0007669"/>
    <property type="project" value="TreeGrafter"/>
</dbReference>